<keyword evidence="1" id="KW-0472">Membrane</keyword>
<dbReference type="PANTHER" id="PTHR34943:SF2">
    <property type="entry name" value="PROTEIN COFACTOR ASSEMBLY OF COMPLEX C SUBUNIT B CCB4, CHLOROPLASTIC"/>
    <property type="match status" value="1"/>
</dbReference>
<protein>
    <submittedName>
        <fullName evidence="2">Uncharacterized protein</fullName>
    </submittedName>
</protein>
<dbReference type="Proteomes" id="UP001457282">
    <property type="component" value="Unassembled WGS sequence"/>
</dbReference>
<organism evidence="2 3">
    <name type="scientific">Rubus argutus</name>
    <name type="common">Southern blackberry</name>
    <dbReference type="NCBI Taxonomy" id="59490"/>
    <lineage>
        <taxon>Eukaryota</taxon>
        <taxon>Viridiplantae</taxon>
        <taxon>Streptophyta</taxon>
        <taxon>Embryophyta</taxon>
        <taxon>Tracheophyta</taxon>
        <taxon>Spermatophyta</taxon>
        <taxon>Magnoliopsida</taxon>
        <taxon>eudicotyledons</taxon>
        <taxon>Gunneridae</taxon>
        <taxon>Pentapetalae</taxon>
        <taxon>rosids</taxon>
        <taxon>fabids</taxon>
        <taxon>Rosales</taxon>
        <taxon>Rosaceae</taxon>
        <taxon>Rosoideae</taxon>
        <taxon>Rosoideae incertae sedis</taxon>
        <taxon>Rubus</taxon>
    </lineage>
</organism>
<feature type="transmembrane region" description="Helical" evidence="1">
    <location>
        <begin position="47"/>
        <end position="69"/>
    </location>
</feature>
<keyword evidence="1" id="KW-1133">Transmembrane helix</keyword>
<dbReference type="InterPro" id="IPR044705">
    <property type="entry name" value="CCB4"/>
</dbReference>
<dbReference type="InterPro" id="IPR021325">
    <property type="entry name" value="CCB2/CCB4"/>
</dbReference>
<feature type="transmembrane region" description="Helical" evidence="1">
    <location>
        <begin position="81"/>
        <end position="100"/>
    </location>
</feature>
<accession>A0AAW1XGE9</accession>
<keyword evidence="1" id="KW-0812">Transmembrane</keyword>
<evidence type="ECO:0000313" key="3">
    <source>
        <dbReference type="Proteomes" id="UP001457282"/>
    </source>
</evidence>
<proteinExistence type="predicted"/>
<dbReference type="EMBL" id="JBEDUW010000004">
    <property type="protein sequence ID" value="KAK9935584.1"/>
    <property type="molecule type" value="Genomic_DNA"/>
</dbReference>
<keyword evidence="3" id="KW-1185">Reference proteome</keyword>
<name>A0AAW1XGE9_RUBAR</name>
<evidence type="ECO:0000313" key="2">
    <source>
        <dbReference type="EMBL" id="KAK9935584.1"/>
    </source>
</evidence>
<sequence length="132" mass="14645">MPNSVISKSLEEVWTDKAKSLQRPKAEDKLGRRLGLKQRRRRRSLPIYAGGVSLLAVLFNRTSLTSLLVADASSSQSRADLLTLGLAVTNILAGLVWLSIRPKSISKVDPEGVECQRMYSTLPKNLLSELLW</sequence>
<reference evidence="2 3" key="1">
    <citation type="journal article" date="2023" name="G3 (Bethesda)">
        <title>A chromosome-length genome assembly and annotation of blackberry (Rubus argutus, cv. 'Hillquist').</title>
        <authorList>
            <person name="Bruna T."/>
            <person name="Aryal R."/>
            <person name="Dudchenko O."/>
            <person name="Sargent D.J."/>
            <person name="Mead D."/>
            <person name="Buti M."/>
            <person name="Cavallini A."/>
            <person name="Hytonen T."/>
            <person name="Andres J."/>
            <person name="Pham M."/>
            <person name="Weisz D."/>
            <person name="Mascagni F."/>
            <person name="Usai G."/>
            <person name="Natali L."/>
            <person name="Bassil N."/>
            <person name="Fernandez G.E."/>
            <person name="Lomsadze A."/>
            <person name="Armour M."/>
            <person name="Olukolu B."/>
            <person name="Poorten T."/>
            <person name="Britton C."/>
            <person name="Davik J."/>
            <person name="Ashrafi H."/>
            <person name="Aiden E.L."/>
            <person name="Borodovsky M."/>
            <person name="Worthington M."/>
        </authorList>
    </citation>
    <scope>NUCLEOTIDE SEQUENCE [LARGE SCALE GENOMIC DNA]</scope>
    <source>
        <strain evidence="2">PI 553951</strain>
    </source>
</reference>
<dbReference type="AlphaFoldDB" id="A0AAW1XGE9"/>
<gene>
    <name evidence="2" type="ORF">M0R45_022683</name>
</gene>
<dbReference type="Pfam" id="PF11152">
    <property type="entry name" value="CCB2_CCB4"/>
    <property type="match status" value="1"/>
</dbReference>
<dbReference type="PANTHER" id="PTHR34943">
    <property type="match status" value="1"/>
</dbReference>
<dbReference type="GO" id="GO:0010190">
    <property type="term" value="P:cytochrome b6f complex assembly"/>
    <property type="evidence" value="ECO:0007669"/>
    <property type="project" value="TreeGrafter"/>
</dbReference>
<comment type="caution">
    <text evidence="2">The sequence shown here is derived from an EMBL/GenBank/DDBJ whole genome shotgun (WGS) entry which is preliminary data.</text>
</comment>
<dbReference type="GO" id="GO:0009507">
    <property type="term" value="C:chloroplast"/>
    <property type="evidence" value="ECO:0007669"/>
    <property type="project" value="TreeGrafter"/>
</dbReference>
<evidence type="ECO:0000256" key="1">
    <source>
        <dbReference type="SAM" id="Phobius"/>
    </source>
</evidence>